<dbReference type="EMBL" id="NAJN01000894">
    <property type="protein sequence ID" value="TKA67610.1"/>
    <property type="molecule type" value="Genomic_DNA"/>
</dbReference>
<evidence type="ECO:0000313" key="8">
    <source>
        <dbReference type="EMBL" id="TKA67610.1"/>
    </source>
</evidence>
<feature type="compositionally biased region" description="Polar residues" evidence="5">
    <location>
        <begin position="646"/>
        <end position="659"/>
    </location>
</feature>
<organism evidence="8 10">
    <name type="scientific">Cryomyces minteri</name>
    <dbReference type="NCBI Taxonomy" id="331657"/>
    <lineage>
        <taxon>Eukaryota</taxon>
        <taxon>Fungi</taxon>
        <taxon>Dikarya</taxon>
        <taxon>Ascomycota</taxon>
        <taxon>Pezizomycotina</taxon>
        <taxon>Dothideomycetes</taxon>
        <taxon>Dothideomycetes incertae sedis</taxon>
        <taxon>Cryomyces</taxon>
    </lineage>
</organism>
<keyword evidence="10" id="KW-1185">Reference proteome</keyword>
<sequence length="1117" mass="122283">MALSAEPEQRARLIREMSRNSNRNRSQNMLSSPPVPAHDLDHDFGTMSSFDPENEAINSTRQLDDTATQPPLPNLRSSAQRFAFYQPPEPDFHIDTSALGQAFPDFSQDGSSDEHSMSIELGRGAKRSARNTPGKVDRSADLSSNAVFTMGNDSQYEVTGTPPIRPRIAPRRSDGIERGSLRKEASVRRAVTLPQVEIEAASAHLAKTSDDISGVGRLTSGTRRTLSDMHAKVTSDSDSSYVGEERPQATVTITTKNTRFGNGKVRQVSTSGSGVPSRFTSAYGLQSANQTPGRPGLATLTNAGSVTGNQTQQSFMLPDLPNLTELVSGVWKDGTPVFSRTTKSHSRFASGSYPSRFGNGQLNYVPIDSIPVPADEKAIFASLQLLKDKVSQLETEKSEAEKRMEEYEGEIIELRSQVQMEQRLRRPDSALGSDEEGSSKDKWRIEKTRLESSIKSLQGRLDRGDRKVSVADIAVKRITQERDNLVTQLGVAFYNSEELKAESEALHIENDTLRTEVDDLRNEVDTLSRENGDLRVQLARSTAQHQEATHQWTRKETELREKISRREDAVREMQDMTREIWNGRKTQAEQDDDPLQNKKQSSVAPTESVAGCGGKRRTSGRLGQETQARIANRVEQEVRKSRSEGLTKSCQSTSAQQDGNARARPGSKPLQATVQNSRRTSASRPIIHENAEDEASEAESTTDLDVLKKASTKVRPSVDADRTTGSATMDLTYLSFMDGNEIAKLRQTLEEERRAARHQRTTSAPVQAQRAETLRSAAPNTRLPMTRKSSMKDVTGTAKAGIAHNADNEHTGRLSIAPEDRNDAEHSDGDVDTVGTRVPKVRIVSPNASSQANNDHDPKEITEVSILSNVSRRRRGPAFEEMTSAFILPDVTLHASRPNDRLEEAKEATPSAAAHDAKTCTACPPYPTTTTTLPIPIPTPVPVSARGPTDIDATLRPSQPPPLALATVLKQLTDELAHLKLELTRHEAAYNAHDPSLGKRPRKVTKARIECLMGEIEKRADQVYALYDVLEGLGEEGCAEMAEREIEDTLMSVGIEVGRGVNVGAGAGTGAGTRAADEELGFGDSGDESEELPWDGVSDLEDEERAAGVERRQSTGL</sequence>
<dbReference type="Pfam" id="PF14197">
    <property type="entry name" value="Cep57_CLD_2"/>
    <property type="match status" value="1"/>
</dbReference>
<gene>
    <name evidence="8" type="ORF">B0A49_09264</name>
    <name evidence="9" type="ORF">B0A49_11536</name>
</gene>
<dbReference type="STRING" id="331657.A0A4U0WVB9"/>
<feature type="domain" description="Cep57 centrosome microtubule-binding" evidence="6">
    <location>
        <begin position="953"/>
        <end position="1029"/>
    </location>
</feature>
<feature type="domain" description="PPC89 centrosome localisation" evidence="7">
    <location>
        <begin position="450"/>
        <end position="515"/>
    </location>
</feature>
<protein>
    <recommendedName>
        <fullName evidence="11">Cep57 centrosome microtubule-binding domain-containing protein</fullName>
    </recommendedName>
</protein>
<feature type="region of interest" description="Disordered" evidence="5">
    <location>
        <begin position="419"/>
        <end position="444"/>
    </location>
</feature>
<dbReference type="Pfam" id="PF06657">
    <property type="entry name" value="Cep57_MT_bd"/>
    <property type="match status" value="1"/>
</dbReference>
<feature type="region of interest" description="Disordered" evidence="5">
    <location>
        <begin position="1066"/>
        <end position="1117"/>
    </location>
</feature>
<evidence type="ECO:0000313" key="10">
    <source>
        <dbReference type="Proteomes" id="UP000308768"/>
    </source>
</evidence>
<feature type="region of interest" description="Disordered" evidence="5">
    <location>
        <begin position="1"/>
        <end position="74"/>
    </location>
</feature>
<dbReference type="PANTHER" id="PTHR19336:SF9">
    <property type="entry name" value="SPINDLE POLE BODY PROTEIN PPC89"/>
    <property type="match status" value="1"/>
</dbReference>
<dbReference type="GO" id="GO:0008017">
    <property type="term" value="F:microtubule binding"/>
    <property type="evidence" value="ECO:0007669"/>
    <property type="project" value="InterPro"/>
</dbReference>
<keyword evidence="3" id="KW-0206">Cytoskeleton</keyword>
<feature type="compositionally biased region" description="Polar residues" evidence="5">
    <location>
        <begin position="46"/>
        <end position="74"/>
    </location>
</feature>
<dbReference type="InterPro" id="IPR051756">
    <property type="entry name" value="Centrosomal_MT-associated"/>
</dbReference>
<evidence type="ECO:0000259" key="6">
    <source>
        <dbReference type="Pfam" id="PF06657"/>
    </source>
</evidence>
<dbReference type="OrthoDB" id="76453at2759"/>
<dbReference type="AlphaFoldDB" id="A0A4U0WVB9"/>
<evidence type="ECO:0000313" key="9">
    <source>
        <dbReference type="EMBL" id="TKA67962.1"/>
    </source>
</evidence>
<feature type="coiled-coil region" evidence="4">
    <location>
        <begin position="496"/>
        <end position="579"/>
    </location>
</feature>
<feature type="compositionally biased region" description="Basic and acidic residues" evidence="5">
    <location>
        <begin position="806"/>
        <end position="829"/>
    </location>
</feature>
<feature type="region of interest" description="Disordered" evidence="5">
    <location>
        <begin position="754"/>
        <end position="861"/>
    </location>
</feature>
<feature type="compositionally biased region" description="Basic and acidic residues" evidence="5">
    <location>
        <begin position="7"/>
        <end position="18"/>
    </location>
</feature>
<evidence type="ECO:0000256" key="2">
    <source>
        <dbReference type="ARBA" id="ARBA00022490"/>
    </source>
</evidence>
<feature type="compositionally biased region" description="Acidic residues" evidence="5">
    <location>
        <begin position="1078"/>
        <end position="1104"/>
    </location>
</feature>
<evidence type="ECO:0000259" key="7">
    <source>
        <dbReference type="Pfam" id="PF14197"/>
    </source>
</evidence>
<feature type="compositionally biased region" description="Basic and acidic residues" evidence="5">
    <location>
        <begin position="171"/>
        <end position="182"/>
    </location>
</feature>
<dbReference type="GO" id="GO:0005815">
    <property type="term" value="C:microtubule organizing center"/>
    <property type="evidence" value="ECO:0007669"/>
    <property type="project" value="UniProtKB-SubCell"/>
</dbReference>
<evidence type="ECO:0000256" key="1">
    <source>
        <dbReference type="ARBA" id="ARBA00004267"/>
    </source>
</evidence>
<feature type="compositionally biased region" description="Polar residues" evidence="5">
    <location>
        <begin position="670"/>
        <end position="683"/>
    </location>
</feature>
<feature type="compositionally biased region" description="Basic and acidic residues" evidence="5">
    <location>
        <begin position="1105"/>
        <end position="1117"/>
    </location>
</feature>
<evidence type="ECO:0008006" key="11">
    <source>
        <dbReference type="Google" id="ProtNLM"/>
    </source>
</evidence>
<feature type="compositionally biased region" description="Polar residues" evidence="5">
    <location>
        <begin position="141"/>
        <end position="158"/>
    </location>
</feature>
<keyword evidence="2" id="KW-0963">Cytoplasm</keyword>
<feature type="region of interest" description="Disordered" evidence="5">
    <location>
        <begin position="584"/>
        <end position="704"/>
    </location>
</feature>
<comment type="subcellular location">
    <subcellularLocation>
        <location evidence="1">Cytoplasm</location>
        <location evidence="1">Cytoskeleton</location>
        <location evidence="1">Microtubule organizing center</location>
    </subcellularLocation>
</comment>
<name>A0A4U0WVB9_9PEZI</name>
<accession>A0A4U0WVB9</accession>
<evidence type="ECO:0000256" key="5">
    <source>
        <dbReference type="SAM" id="MobiDB-lite"/>
    </source>
</evidence>
<feature type="compositionally biased region" description="Basic and acidic residues" evidence="5">
    <location>
        <begin position="632"/>
        <end position="645"/>
    </location>
</feature>
<dbReference type="Proteomes" id="UP000308768">
    <property type="component" value="Unassembled WGS sequence"/>
</dbReference>
<dbReference type="InterPro" id="IPR025925">
    <property type="entry name" value="PPC89_CLD"/>
</dbReference>
<keyword evidence="4" id="KW-0175">Coiled coil</keyword>
<feature type="region of interest" description="Disordered" evidence="5">
    <location>
        <begin position="121"/>
        <end position="182"/>
    </location>
</feature>
<dbReference type="EMBL" id="NAJN01000861">
    <property type="protein sequence ID" value="TKA67962.1"/>
    <property type="molecule type" value="Genomic_DNA"/>
</dbReference>
<dbReference type="PANTHER" id="PTHR19336">
    <property type="entry name" value="UNCHARACTERIZED DUF1167"/>
    <property type="match status" value="1"/>
</dbReference>
<feature type="compositionally biased region" description="Acidic residues" evidence="5">
    <location>
        <begin position="691"/>
        <end position="702"/>
    </location>
</feature>
<comment type="caution">
    <text evidence="8">The sequence shown here is derived from an EMBL/GenBank/DDBJ whole genome shotgun (WGS) entry which is preliminary data.</text>
</comment>
<reference evidence="8 10" key="1">
    <citation type="submission" date="2017-03" db="EMBL/GenBank/DDBJ databases">
        <title>Genomes of endolithic fungi from Antarctica.</title>
        <authorList>
            <person name="Coleine C."/>
            <person name="Masonjones S."/>
            <person name="Stajich J.E."/>
        </authorList>
    </citation>
    <scope>NUCLEOTIDE SEQUENCE [LARGE SCALE GENOMIC DNA]</scope>
    <source>
        <strain evidence="8 10">CCFEE 5187</strain>
    </source>
</reference>
<evidence type="ECO:0000256" key="3">
    <source>
        <dbReference type="ARBA" id="ARBA00023212"/>
    </source>
</evidence>
<dbReference type="InterPro" id="IPR024957">
    <property type="entry name" value="Cep57_MT-bd_dom"/>
</dbReference>
<proteinExistence type="predicted"/>
<evidence type="ECO:0000256" key="4">
    <source>
        <dbReference type="SAM" id="Coils"/>
    </source>
</evidence>